<dbReference type="RefSeq" id="WP_202011284.1">
    <property type="nucleotide sequence ID" value="NZ_JAERRB010000005.1"/>
</dbReference>
<sequence length="54" mass="6190">MTTTTQKKAKQKITLHKDDVIVKNMRDYSNDPFVLKKAKAAQEFLTKHGLPKGF</sequence>
<accession>A0ABS1KWN9</accession>
<reference evidence="1 2" key="1">
    <citation type="submission" date="2021-01" db="EMBL/GenBank/DDBJ databases">
        <title>Chryseolinea sp. Jin1 Genome sequencing and assembly.</title>
        <authorList>
            <person name="Kim I."/>
        </authorList>
    </citation>
    <scope>NUCLEOTIDE SEQUENCE [LARGE SCALE GENOMIC DNA]</scope>
    <source>
        <strain evidence="1 2">Jin1</strain>
    </source>
</reference>
<proteinExistence type="predicted"/>
<protein>
    <submittedName>
        <fullName evidence="1">Uncharacterized protein</fullName>
    </submittedName>
</protein>
<evidence type="ECO:0000313" key="2">
    <source>
        <dbReference type="Proteomes" id="UP000613030"/>
    </source>
</evidence>
<comment type="caution">
    <text evidence="1">The sequence shown here is derived from an EMBL/GenBank/DDBJ whole genome shotgun (WGS) entry which is preliminary data.</text>
</comment>
<keyword evidence="2" id="KW-1185">Reference proteome</keyword>
<gene>
    <name evidence="1" type="ORF">JI741_16010</name>
</gene>
<evidence type="ECO:0000313" key="1">
    <source>
        <dbReference type="EMBL" id="MBL0742731.1"/>
    </source>
</evidence>
<dbReference type="EMBL" id="JAERRB010000005">
    <property type="protein sequence ID" value="MBL0742731.1"/>
    <property type="molecule type" value="Genomic_DNA"/>
</dbReference>
<name>A0ABS1KWN9_9BACT</name>
<organism evidence="1 2">
    <name type="scientific">Chryseolinea lacunae</name>
    <dbReference type="NCBI Taxonomy" id="2801331"/>
    <lineage>
        <taxon>Bacteria</taxon>
        <taxon>Pseudomonadati</taxon>
        <taxon>Bacteroidota</taxon>
        <taxon>Cytophagia</taxon>
        <taxon>Cytophagales</taxon>
        <taxon>Fulvivirgaceae</taxon>
        <taxon>Chryseolinea</taxon>
    </lineage>
</organism>
<dbReference type="Proteomes" id="UP000613030">
    <property type="component" value="Unassembled WGS sequence"/>
</dbReference>